<dbReference type="PANTHER" id="PTHR15950">
    <property type="entry name" value="TRANSCRIPTION COFACTOR VESTIGIAL-LIKE PROTEIN"/>
    <property type="match status" value="1"/>
</dbReference>
<dbReference type="PANTHER" id="PTHR15950:SF23">
    <property type="entry name" value="SI:CH73-52F15.5-RELATED"/>
    <property type="match status" value="1"/>
</dbReference>
<comment type="similarity">
    <text evidence="5">Belongs to the vestigial family.</text>
</comment>
<protein>
    <recommendedName>
        <fullName evidence="9">Vestigial like family member 1</fullName>
    </recommendedName>
</protein>
<evidence type="ECO:0000256" key="5">
    <source>
        <dbReference type="ARBA" id="ARBA00025784"/>
    </source>
</evidence>
<sequence length="141" mass="15411">HQKRWGSPPVTVKADDQSTSVLFTYFQGDINSVVDEHFSRALNKASRPKDLTSKSKSSRQTPKSGRRGDRDPLRLTKSHAPTASEMTGFFPCLFRGPHPSAVGIPSILLVRASISLHLLGTDPVLHVGRCPHFPAGDDQSI</sequence>
<evidence type="ECO:0000256" key="6">
    <source>
        <dbReference type="SAM" id="MobiDB-lite"/>
    </source>
</evidence>
<dbReference type="GO" id="GO:0005634">
    <property type="term" value="C:nucleus"/>
    <property type="evidence" value="ECO:0007669"/>
    <property type="project" value="UniProtKB-SubCell"/>
</dbReference>
<organism evidence="7 8">
    <name type="scientific">Paramormyrops kingsleyae</name>
    <dbReference type="NCBI Taxonomy" id="1676925"/>
    <lineage>
        <taxon>Eukaryota</taxon>
        <taxon>Metazoa</taxon>
        <taxon>Chordata</taxon>
        <taxon>Craniata</taxon>
        <taxon>Vertebrata</taxon>
        <taxon>Euteleostomi</taxon>
        <taxon>Actinopterygii</taxon>
        <taxon>Neopterygii</taxon>
        <taxon>Teleostei</taxon>
        <taxon>Osteoglossocephala</taxon>
        <taxon>Osteoglossomorpha</taxon>
        <taxon>Osteoglossiformes</taxon>
        <taxon>Mormyridae</taxon>
        <taxon>Paramormyrops</taxon>
    </lineage>
</organism>
<keyword evidence="2" id="KW-0805">Transcription regulation</keyword>
<dbReference type="AlphaFoldDB" id="A0A3B3QTM2"/>
<accession>A0A3B3QTM2</accession>
<dbReference type="Proteomes" id="UP000261540">
    <property type="component" value="Unplaced"/>
</dbReference>
<evidence type="ECO:0008006" key="9">
    <source>
        <dbReference type="Google" id="ProtNLM"/>
    </source>
</evidence>
<evidence type="ECO:0000256" key="3">
    <source>
        <dbReference type="ARBA" id="ARBA00023163"/>
    </source>
</evidence>
<evidence type="ECO:0000313" key="8">
    <source>
        <dbReference type="Proteomes" id="UP000261540"/>
    </source>
</evidence>
<name>A0A3B3QTM2_9TELE</name>
<dbReference type="GO" id="GO:0006355">
    <property type="term" value="P:regulation of DNA-templated transcription"/>
    <property type="evidence" value="ECO:0007669"/>
    <property type="project" value="InterPro"/>
</dbReference>
<dbReference type="Ensembl" id="ENSPKIT00000034086.1">
    <property type="protein sequence ID" value="ENSPKIP00000009972.1"/>
    <property type="gene ID" value="ENSPKIG00000024867.1"/>
</dbReference>
<dbReference type="GeneTree" id="ENSGT00990000205769"/>
<keyword evidence="3" id="KW-0804">Transcription</keyword>
<proteinExistence type="inferred from homology"/>
<comment type="subcellular location">
    <subcellularLocation>
        <location evidence="1">Nucleus</location>
    </subcellularLocation>
</comment>
<feature type="region of interest" description="Disordered" evidence="6">
    <location>
        <begin position="41"/>
        <end position="82"/>
    </location>
</feature>
<dbReference type="InterPro" id="IPR011520">
    <property type="entry name" value="Vg_fam"/>
</dbReference>
<evidence type="ECO:0000256" key="4">
    <source>
        <dbReference type="ARBA" id="ARBA00023242"/>
    </source>
</evidence>
<keyword evidence="8" id="KW-1185">Reference proteome</keyword>
<evidence type="ECO:0000256" key="2">
    <source>
        <dbReference type="ARBA" id="ARBA00023015"/>
    </source>
</evidence>
<feature type="compositionally biased region" description="Polar residues" evidence="6">
    <location>
        <begin position="54"/>
        <end position="63"/>
    </location>
</feature>
<evidence type="ECO:0000313" key="7">
    <source>
        <dbReference type="Ensembl" id="ENSPKIP00000009972.1"/>
    </source>
</evidence>
<dbReference type="Pfam" id="PF07545">
    <property type="entry name" value="Vg_Tdu"/>
    <property type="match status" value="1"/>
</dbReference>
<evidence type="ECO:0000256" key="1">
    <source>
        <dbReference type="ARBA" id="ARBA00004123"/>
    </source>
</evidence>
<keyword evidence="4" id="KW-0539">Nucleus</keyword>
<dbReference type="STRING" id="1676925.ENSPKIP00000009972"/>
<reference evidence="7" key="2">
    <citation type="submission" date="2025-09" db="UniProtKB">
        <authorList>
            <consortium name="Ensembl"/>
        </authorList>
    </citation>
    <scope>IDENTIFICATION</scope>
</reference>
<reference evidence="7" key="1">
    <citation type="submission" date="2025-08" db="UniProtKB">
        <authorList>
            <consortium name="Ensembl"/>
        </authorList>
    </citation>
    <scope>IDENTIFICATION</scope>
</reference>